<dbReference type="InterPro" id="IPR055469">
    <property type="entry name" value="DUF7041"/>
</dbReference>
<feature type="domain" description="DUF7041" evidence="1">
    <location>
        <begin position="11"/>
        <end position="80"/>
    </location>
</feature>
<dbReference type="Proteomes" id="UP000594454">
    <property type="component" value="Chromosome 2"/>
</dbReference>
<name>A0A7R8UIH5_HERIL</name>
<proteinExistence type="predicted"/>
<evidence type="ECO:0000259" key="1">
    <source>
        <dbReference type="Pfam" id="PF23055"/>
    </source>
</evidence>
<organism evidence="2 3">
    <name type="scientific">Hermetia illucens</name>
    <name type="common">Black soldier fly</name>
    <dbReference type="NCBI Taxonomy" id="343691"/>
    <lineage>
        <taxon>Eukaryota</taxon>
        <taxon>Metazoa</taxon>
        <taxon>Ecdysozoa</taxon>
        <taxon>Arthropoda</taxon>
        <taxon>Hexapoda</taxon>
        <taxon>Insecta</taxon>
        <taxon>Pterygota</taxon>
        <taxon>Neoptera</taxon>
        <taxon>Endopterygota</taxon>
        <taxon>Diptera</taxon>
        <taxon>Brachycera</taxon>
        <taxon>Stratiomyomorpha</taxon>
        <taxon>Stratiomyidae</taxon>
        <taxon>Hermetiinae</taxon>
        <taxon>Hermetia</taxon>
    </lineage>
</organism>
<reference evidence="2 3" key="1">
    <citation type="submission" date="2020-11" db="EMBL/GenBank/DDBJ databases">
        <authorList>
            <person name="Wallbank WR R."/>
            <person name="Pardo Diaz C."/>
            <person name="Kozak K."/>
            <person name="Martin S."/>
            <person name="Jiggins C."/>
            <person name="Moest M."/>
            <person name="Warren A I."/>
            <person name="Generalovic N T."/>
            <person name="Byers J.R.P. K."/>
            <person name="Montejo-Kovacevich G."/>
            <person name="Yen C E."/>
        </authorList>
    </citation>
    <scope>NUCLEOTIDE SEQUENCE [LARGE SCALE GENOMIC DNA]</scope>
</reference>
<dbReference type="AlphaFoldDB" id="A0A7R8UIH5"/>
<protein>
    <recommendedName>
        <fullName evidence="1">DUF7041 domain-containing protein</fullName>
    </recommendedName>
</protein>
<evidence type="ECO:0000313" key="3">
    <source>
        <dbReference type="Proteomes" id="UP000594454"/>
    </source>
</evidence>
<gene>
    <name evidence="2" type="ORF">HERILL_LOCUS4295</name>
</gene>
<accession>A0A7R8UIH5</accession>
<dbReference type="Pfam" id="PF23055">
    <property type="entry name" value="DUF7041"/>
    <property type="match status" value="1"/>
</dbReference>
<keyword evidence="3" id="KW-1185">Reference proteome</keyword>
<dbReference type="EMBL" id="LR899010">
    <property type="protein sequence ID" value="CAD7081174.1"/>
    <property type="molecule type" value="Genomic_DNA"/>
</dbReference>
<evidence type="ECO:0000313" key="2">
    <source>
        <dbReference type="EMBL" id="CAD7081174.1"/>
    </source>
</evidence>
<sequence>MSVLHKIQIVQFYPQDIGPWFIRAETECSATRTEDDDTQFYSVFRAFNGPAVQQIADVIGYPPAQAKYNHLKCIITEHFDVPEKEKAKYSGDFFLGSKKPS</sequence>
<dbReference type="InParanoid" id="A0A7R8UIH5"/>